<sequence>MEAKKMIKTLKQYQLAITLIQRQARIAVIVRETTIPRELIKATYKEILGRSGSSGPIKESIRGLTHNVKRYKEATLFAKIFRAIEAENSHGEIDNVIQAFDFFKISLPSGNLDFTTAWLVARDLRNKKLLMTECGHCYSAVLIILGSEKSLERCCVCKTALKQSIS</sequence>
<keyword evidence="4" id="KW-0862">Zinc</keyword>
<evidence type="ECO:0000256" key="7">
    <source>
        <dbReference type="ARBA" id="ARBA00023159"/>
    </source>
</evidence>
<accession>A0A177MQT9</accession>
<organism evidence="9 10">
    <name type="scientific">Methylomonas methanica</name>
    <dbReference type="NCBI Taxonomy" id="421"/>
    <lineage>
        <taxon>Bacteria</taxon>
        <taxon>Pseudomonadati</taxon>
        <taxon>Pseudomonadota</taxon>
        <taxon>Gammaproteobacteria</taxon>
        <taxon>Methylococcales</taxon>
        <taxon>Methylococcaceae</taxon>
        <taxon>Methylomonas</taxon>
    </lineage>
</organism>
<proteinExistence type="predicted"/>
<dbReference type="AlphaFoldDB" id="A0A177MQT9"/>
<comment type="caution">
    <text evidence="9">The sequence shown here is derived from an EMBL/GenBank/DDBJ whole genome shotgun (WGS) entry which is preliminary data.</text>
</comment>
<evidence type="ECO:0000256" key="8">
    <source>
        <dbReference type="ARBA" id="ARBA00023163"/>
    </source>
</evidence>
<evidence type="ECO:0000256" key="3">
    <source>
        <dbReference type="ARBA" id="ARBA00022795"/>
    </source>
</evidence>
<evidence type="ECO:0000313" key="9">
    <source>
        <dbReference type="EMBL" id="OAI08177.1"/>
    </source>
</evidence>
<evidence type="ECO:0000256" key="1">
    <source>
        <dbReference type="ARBA" id="ARBA00022490"/>
    </source>
</evidence>
<evidence type="ECO:0000256" key="4">
    <source>
        <dbReference type="ARBA" id="ARBA00022833"/>
    </source>
</evidence>
<dbReference type="InterPro" id="IPR007944">
    <property type="entry name" value="FlhC"/>
</dbReference>
<protein>
    <recommendedName>
        <fullName evidence="11">Flagellar transcriptional regulator FlhC</fullName>
    </recommendedName>
</protein>
<keyword evidence="6" id="KW-0238">DNA-binding</keyword>
<reference evidence="9 10" key="1">
    <citation type="submission" date="2016-03" db="EMBL/GenBank/DDBJ databases">
        <authorList>
            <person name="Ploux O."/>
        </authorList>
    </citation>
    <scope>NUCLEOTIDE SEQUENCE [LARGE SCALE GENOMIC DNA]</scope>
    <source>
        <strain evidence="9 10">R-45371</strain>
    </source>
</reference>
<gene>
    <name evidence="9" type="ORF">A1353_05955</name>
</gene>
<keyword evidence="8" id="KW-0804">Transcription</keyword>
<dbReference type="GO" id="GO:0046872">
    <property type="term" value="F:metal ion binding"/>
    <property type="evidence" value="ECO:0007669"/>
    <property type="project" value="UniProtKB-KW"/>
</dbReference>
<keyword evidence="5" id="KW-0805">Transcription regulation</keyword>
<evidence type="ECO:0000313" key="10">
    <source>
        <dbReference type="Proteomes" id="UP000077763"/>
    </source>
</evidence>
<dbReference type="GO" id="GO:0003677">
    <property type="term" value="F:DNA binding"/>
    <property type="evidence" value="ECO:0007669"/>
    <property type="project" value="UniProtKB-KW"/>
</dbReference>
<dbReference type="GO" id="GO:1902208">
    <property type="term" value="P:regulation of bacterial-type flagellum assembly"/>
    <property type="evidence" value="ECO:0007669"/>
    <property type="project" value="InterPro"/>
</dbReference>
<dbReference type="GO" id="GO:0044781">
    <property type="term" value="P:bacterial-type flagellum organization"/>
    <property type="evidence" value="ECO:0007669"/>
    <property type="project" value="UniProtKB-KW"/>
</dbReference>
<evidence type="ECO:0000256" key="2">
    <source>
        <dbReference type="ARBA" id="ARBA00022723"/>
    </source>
</evidence>
<keyword evidence="1" id="KW-0963">Cytoplasm</keyword>
<keyword evidence="3" id="KW-1005">Bacterial flagellum biogenesis</keyword>
<dbReference type="EMBL" id="LUUH01000024">
    <property type="protein sequence ID" value="OAI08177.1"/>
    <property type="molecule type" value="Genomic_DNA"/>
</dbReference>
<evidence type="ECO:0008006" key="11">
    <source>
        <dbReference type="Google" id="ProtNLM"/>
    </source>
</evidence>
<keyword evidence="2" id="KW-0479">Metal-binding</keyword>
<keyword evidence="7" id="KW-0010">Activator</keyword>
<evidence type="ECO:0000256" key="5">
    <source>
        <dbReference type="ARBA" id="ARBA00023015"/>
    </source>
</evidence>
<evidence type="ECO:0000256" key="6">
    <source>
        <dbReference type="ARBA" id="ARBA00023125"/>
    </source>
</evidence>
<dbReference type="GO" id="GO:0045893">
    <property type="term" value="P:positive regulation of DNA-templated transcription"/>
    <property type="evidence" value="ECO:0007669"/>
    <property type="project" value="InterPro"/>
</dbReference>
<dbReference type="Pfam" id="PF05280">
    <property type="entry name" value="FlhC"/>
    <property type="match status" value="1"/>
</dbReference>
<dbReference type="Proteomes" id="UP000077763">
    <property type="component" value="Unassembled WGS sequence"/>
</dbReference>
<dbReference type="SUPFAM" id="SSF160930">
    <property type="entry name" value="FlhC-like"/>
    <property type="match status" value="1"/>
</dbReference>
<name>A0A177MQT9_METMH</name>